<dbReference type="Gene3D" id="1.10.260.40">
    <property type="entry name" value="lambda repressor-like DNA-binding domains"/>
    <property type="match status" value="2"/>
</dbReference>
<dbReference type="EMBL" id="JAINVZ010000003">
    <property type="protein sequence ID" value="MBY8884530.1"/>
    <property type="molecule type" value="Genomic_DNA"/>
</dbReference>
<gene>
    <name evidence="2" type="ORF">K7472_06690</name>
</gene>
<dbReference type="CDD" id="cd00093">
    <property type="entry name" value="HTH_XRE"/>
    <property type="match status" value="2"/>
</dbReference>
<reference evidence="2 3" key="1">
    <citation type="submission" date="2021-08" db="EMBL/GenBank/DDBJ databases">
        <title>Streptomyces sp. PTM05 isolated from lichen.</title>
        <authorList>
            <person name="Somphong A."/>
            <person name="Phongsopitanun W."/>
            <person name="Tanasupawat S."/>
        </authorList>
    </citation>
    <scope>NUCLEOTIDE SEQUENCE [LARGE SCALE GENOMIC DNA]</scope>
    <source>
        <strain evidence="2 3">Ptm05</strain>
    </source>
</reference>
<dbReference type="Proteomes" id="UP001198565">
    <property type="component" value="Unassembled WGS sequence"/>
</dbReference>
<evidence type="ECO:0000259" key="1">
    <source>
        <dbReference type="PROSITE" id="PS50943"/>
    </source>
</evidence>
<dbReference type="InterPro" id="IPR001387">
    <property type="entry name" value="Cro/C1-type_HTH"/>
</dbReference>
<dbReference type="SUPFAM" id="SSF47413">
    <property type="entry name" value="lambda repressor-like DNA-binding domains"/>
    <property type="match status" value="1"/>
</dbReference>
<dbReference type="RefSeq" id="WP_222974996.1">
    <property type="nucleotide sequence ID" value="NZ_JAINVZ010000003.1"/>
</dbReference>
<comment type="caution">
    <text evidence="2">The sequence shown here is derived from an EMBL/GenBank/DDBJ whole genome shotgun (WGS) entry which is preliminary data.</text>
</comment>
<protein>
    <submittedName>
        <fullName evidence="2">Helix-turn-helix domain-containing protein</fullName>
    </submittedName>
</protein>
<dbReference type="Pfam" id="PF01381">
    <property type="entry name" value="HTH_3"/>
    <property type="match status" value="1"/>
</dbReference>
<dbReference type="PROSITE" id="PS50943">
    <property type="entry name" value="HTH_CROC1"/>
    <property type="match status" value="2"/>
</dbReference>
<evidence type="ECO:0000313" key="3">
    <source>
        <dbReference type="Proteomes" id="UP001198565"/>
    </source>
</evidence>
<organism evidence="2 3">
    <name type="scientific">Streptantibioticus parmotrematis</name>
    <dbReference type="NCBI Taxonomy" id="2873249"/>
    <lineage>
        <taxon>Bacteria</taxon>
        <taxon>Bacillati</taxon>
        <taxon>Actinomycetota</taxon>
        <taxon>Actinomycetes</taxon>
        <taxon>Kitasatosporales</taxon>
        <taxon>Streptomycetaceae</taxon>
        <taxon>Streptantibioticus</taxon>
    </lineage>
</organism>
<feature type="domain" description="HTH cro/C1-type" evidence="1">
    <location>
        <begin position="33"/>
        <end position="82"/>
    </location>
</feature>
<evidence type="ECO:0000313" key="2">
    <source>
        <dbReference type="EMBL" id="MBY8884530.1"/>
    </source>
</evidence>
<dbReference type="SMART" id="SM00530">
    <property type="entry name" value="HTH_XRE"/>
    <property type="match status" value="2"/>
</dbReference>
<sequence length="272" mass="29917">MSNGSSADRPALRVARRLRSLFRAVHPAGRGPWTQREVAESTGVPVETIRRLCDAEASGAPDPTDDQLQAVARHFRVPVTFLTLPDDAPEVRAWTCVSRRMNLLFADIYPAGRGPWTHQEVAESSGVPVETIRRLCVGAPLNGDTFAVRLDQLCQRISPATGKPYSNREVGAAVGKSGQYIGNLRAGTNEPGLPVAAELARLFGVSLSYFVHGPKELVARHFRVSEVYLTADDDSPAVREIEQSLRTLIALRDERVQRVVGRVLNHTWPERP</sequence>
<proteinExistence type="predicted"/>
<name>A0ABS7QN00_9ACTN</name>
<keyword evidence="3" id="KW-1185">Reference proteome</keyword>
<feature type="domain" description="HTH cro/C1-type" evidence="1">
    <location>
        <begin position="168"/>
        <end position="210"/>
    </location>
</feature>
<accession>A0ABS7QN00</accession>
<dbReference type="InterPro" id="IPR010982">
    <property type="entry name" value="Lambda_DNA-bd_dom_sf"/>
</dbReference>